<keyword evidence="4 6" id="KW-1133">Transmembrane helix</keyword>
<proteinExistence type="inferred from homology"/>
<organism evidence="7 8">
    <name type="scientific">Sediminihaliea albiluteola</name>
    <dbReference type="NCBI Taxonomy" id="2758564"/>
    <lineage>
        <taxon>Bacteria</taxon>
        <taxon>Pseudomonadati</taxon>
        <taxon>Pseudomonadota</taxon>
        <taxon>Gammaproteobacteria</taxon>
        <taxon>Cellvibrionales</taxon>
        <taxon>Halieaceae</taxon>
        <taxon>Sediminihaliea</taxon>
    </lineage>
</organism>
<dbReference type="Proteomes" id="UP000539350">
    <property type="component" value="Unassembled WGS sequence"/>
</dbReference>
<keyword evidence="3 6" id="KW-0812">Transmembrane</keyword>
<feature type="transmembrane region" description="Helical" evidence="6">
    <location>
        <begin position="12"/>
        <end position="40"/>
    </location>
</feature>
<comment type="similarity">
    <text evidence="2 6">Belongs to the 4-toluene sulfonate uptake permease (TSUP) (TC 2.A.102) family.</text>
</comment>
<protein>
    <recommendedName>
        <fullName evidence="6">Probable membrane transporter protein</fullName>
    </recommendedName>
</protein>
<evidence type="ECO:0000313" key="7">
    <source>
        <dbReference type="EMBL" id="MBA6412628.1"/>
    </source>
</evidence>
<evidence type="ECO:0000256" key="5">
    <source>
        <dbReference type="ARBA" id="ARBA00023136"/>
    </source>
</evidence>
<name>A0A7W2TVD0_9GAMM</name>
<evidence type="ECO:0000256" key="6">
    <source>
        <dbReference type="RuleBase" id="RU363041"/>
    </source>
</evidence>
<keyword evidence="5 6" id="KW-0472">Membrane</keyword>
<feature type="transmembrane region" description="Helical" evidence="6">
    <location>
        <begin position="52"/>
        <end position="74"/>
    </location>
</feature>
<dbReference type="AlphaFoldDB" id="A0A7W2TVD0"/>
<gene>
    <name evidence="7" type="ORF">H2508_05830</name>
</gene>
<dbReference type="EMBL" id="JACFXU010000013">
    <property type="protein sequence ID" value="MBA6412628.1"/>
    <property type="molecule type" value="Genomic_DNA"/>
</dbReference>
<dbReference type="GO" id="GO:0005886">
    <property type="term" value="C:plasma membrane"/>
    <property type="evidence" value="ECO:0007669"/>
    <property type="project" value="UniProtKB-SubCell"/>
</dbReference>
<dbReference type="RefSeq" id="WP_182170009.1">
    <property type="nucleotide sequence ID" value="NZ_JACFXU010000013.1"/>
</dbReference>
<feature type="transmembrane region" description="Helical" evidence="6">
    <location>
        <begin position="184"/>
        <end position="206"/>
    </location>
</feature>
<evidence type="ECO:0000256" key="4">
    <source>
        <dbReference type="ARBA" id="ARBA00022989"/>
    </source>
</evidence>
<comment type="subcellular location">
    <subcellularLocation>
        <location evidence="6">Cell membrane</location>
        <topology evidence="6">Multi-pass membrane protein</topology>
    </subcellularLocation>
    <subcellularLocation>
        <location evidence="1">Membrane</location>
        <topology evidence="1">Multi-pass membrane protein</topology>
    </subcellularLocation>
</comment>
<accession>A0A7W2TVD0</accession>
<evidence type="ECO:0000256" key="3">
    <source>
        <dbReference type="ARBA" id="ARBA00022692"/>
    </source>
</evidence>
<feature type="transmembrane region" description="Helical" evidence="6">
    <location>
        <begin position="86"/>
        <end position="106"/>
    </location>
</feature>
<dbReference type="InterPro" id="IPR002781">
    <property type="entry name" value="TM_pro_TauE-like"/>
</dbReference>
<feature type="transmembrane region" description="Helical" evidence="6">
    <location>
        <begin position="218"/>
        <end position="240"/>
    </location>
</feature>
<reference evidence="7 8" key="1">
    <citation type="submission" date="2020-07" db="EMBL/GenBank/DDBJ databases">
        <title>Halieaceae bacterium, F7430, whole genome shotgun sequencing project.</title>
        <authorList>
            <person name="Jiang S."/>
            <person name="Liu Z.W."/>
            <person name="Du Z.J."/>
        </authorList>
    </citation>
    <scope>NUCLEOTIDE SEQUENCE [LARGE SCALE GENOMIC DNA]</scope>
    <source>
        <strain evidence="7 8">F7430</strain>
    </source>
</reference>
<evidence type="ECO:0000256" key="2">
    <source>
        <dbReference type="ARBA" id="ARBA00009142"/>
    </source>
</evidence>
<sequence length="273" mass="27957">MPEWVELLPLIFAMLLTGVIGGILAGLLGVGGGIVIVPMLDIALSRAGVDPSLTLHIAVATSLATIVPTSLSSVRAHHSRGAVDFALARSWGVYILLGSVAGTLLASRVDSTVLSLLFAAVALLVAVKMALPLTNLRLSDGPPAGLLGKLPAVAIGALSSMIGIGGGTLSVPTLTMMSTPMHRAVGTSALFGLLISLPGALAYVLTGWNDPRVPFGNLGYVSVIGLALIAPMTVLTAPLGAKFSHRLSQQHLSFAFGVFLVLIAGRMIYRALA</sequence>
<evidence type="ECO:0000256" key="1">
    <source>
        <dbReference type="ARBA" id="ARBA00004141"/>
    </source>
</evidence>
<dbReference type="Pfam" id="PF01925">
    <property type="entry name" value="TauE"/>
    <property type="match status" value="1"/>
</dbReference>
<evidence type="ECO:0000313" key="8">
    <source>
        <dbReference type="Proteomes" id="UP000539350"/>
    </source>
</evidence>
<dbReference type="PANTHER" id="PTHR43483">
    <property type="entry name" value="MEMBRANE TRANSPORTER PROTEIN HI_0806-RELATED"/>
    <property type="match status" value="1"/>
</dbReference>
<keyword evidence="6" id="KW-1003">Cell membrane</keyword>
<dbReference type="PANTHER" id="PTHR43483:SF3">
    <property type="entry name" value="MEMBRANE TRANSPORTER PROTEIN HI_0806-RELATED"/>
    <property type="match status" value="1"/>
</dbReference>
<feature type="transmembrane region" description="Helical" evidence="6">
    <location>
        <begin position="113"/>
        <end position="131"/>
    </location>
</feature>
<keyword evidence="8" id="KW-1185">Reference proteome</keyword>
<feature type="transmembrane region" description="Helical" evidence="6">
    <location>
        <begin position="151"/>
        <end position="172"/>
    </location>
</feature>
<comment type="caution">
    <text evidence="7">The sequence shown here is derived from an EMBL/GenBank/DDBJ whole genome shotgun (WGS) entry which is preliminary data.</text>
</comment>
<feature type="transmembrane region" description="Helical" evidence="6">
    <location>
        <begin position="252"/>
        <end position="269"/>
    </location>
</feature>